<gene>
    <name evidence="1" type="ORF">TCEB3V08_LOCUS5447</name>
</gene>
<name>A0A7R9CPW0_TIMCR</name>
<evidence type="ECO:0000313" key="1">
    <source>
        <dbReference type="EMBL" id="CAD7400314.1"/>
    </source>
</evidence>
<protein>
    <submittedName>
        <fullName evidence="1">Uncharacterized protein</fullName>
    </submittedName>
</protein>
<proteinExistence type="predicted"/>
<organism evidence="1">
    <name type="scientific">Timema cristinae</name>
    <name type="common">Walking stick</name>
    <dbReference type="NCBI Taxonomy" id="61476"/>
    <lineage>
        <taxon>Eukaryota</taxon>
        <taxon>Metazoa</taxon>
        <taxon>Ecdysozoa</taxon>
        <taxon>Arthropoda</taxon>
        <taxon>Hexapoda</taxon>
        <taxon>Insecta</taxon>
        <taxon>Pterygota</taxon>
        <taxon>Neoptera</taxon>
        <taxon>Polyneoptera</taxon>
        <taxon>Phasmatodea</taxon>
        <taxon>Timematodea</taxon>
        <taxon>Timematoidea</taxon>
        <taxon>Timematidae</taxon>
        <taxon>Timema</taxon>
    </lineage>
</organism>
<dbReference type="AlphaFoldDB" id="A0A7R9CPW0"/>
<dbReference type="EMBL" id="OC318046">
    <property type="protein sequence ID" value="CAD7400314.1"/>
    <property type="molecule type" value="Genomic_DNA"/>
</dbReference>
<reference evidence="1" key="1">
    <citation type="submission" date="2020-11" db="EMBL/GenBank/DDBJ databases">
        <authorList>
            <person name="Tran Van P."/>
        </authorList>
    </citation>
    <scope>NUCLEOTIDE SEQUENCE</scope>
</reference>
<sequence length="180" mass="20556">MSSPWDTDKDTPEQHHLALILANLSIDGLNLAQGALRNFHKAEDMVPPRGTFIVKDRPVQRTAYTESKHFSSKRRYACSAVGREYPTSVSSFTCPEEFLSRVEKQSSKSQSRLQPLDEKPISKVSKPNARIGGALAPLCERKEKNRENCLLWNAMPPRNIRLRNLLLIYFLDNLVLLHER</sequence>
<accession>A0A7R9CPW0</accession>